<accession>A0A7G7VK64</accession>
<name>A0A7G7VK64_9FIRM</name>
<keyword evidence="1" id="KW-0812">Transmembrane</keyword>
<dbReference type="Pfam" id="PF20016">
    <property type="entry name" value="ThsA_Macro"/>
    <property type="match status" value="1"/>
</dbReference>
<evidence type="ECO:0000256" key="1">
    <source>
        <dbReference type="SAM" id="Phobius"/>
    </source>
</evidence>
<evidence type="ECO:0000259" key="2">
    <source>
        <dbReference type="PROSITE" id="PS50222"/>
    </source>
</evidence>
<evidence type="ECO:0000313" key="3">
    <source>
        <dbReference type="EMBL" id="QNH54507.1"/>
    </source>
</evidence>
<dbReference type="KEGG" id="stim:H1B31_00565"/>
<organism evidence="3 4">
    <name type="scientific">Selenomonas timonae</name>
    <dbReference type="NCBI Taxonomy" id="2754044"/>
    <lineage>
        <taxon>Bacteria</taxon>
        <taxon>Bacillati</taxon>
        <taxon>Bacillota</taxon>
        <taxon>Negativicutes</taxon>
        <taxon>Selenomonadales</taxon>
        <taxon>Selenomonadaceae</taxon>
        <taxon>Selenomonas</taxon>
    </lineage>
</organism>
<feature type="transmembrane region" description="Helical" evidence="1">
    <location>
        <begin position="52"/>
        <end position="69"/>
    </location>
</feature>
<dbReference type="Proteomes" id="UP000515480">
    <property type="component" value="Chromosome"/>
</dbReference>
<keyword evidence="1" id="KW-0472">Membrane</keyword>
<dbReference type="GO" id="GO:0005509">
    <property type="term" value="F:calcium ion binding"/>
    <property type="evidence" value="ECO:0007669"/>
    <property type="project" value="InterPro"/>
</dbReference>
<feature type="transmembrane region" description="Helical" evidence="1">
    <location>
        <begin position="12"/>
        <end position="32"/>
    </location>
</feature>
<dbReference type="RefSeq" id="WP_185980478.1">
    <property type="nucleotide sequence ID" value="NZ_CP060204.1"/>
</dbReference>
<evidence type="ECO:0000313" key="4">
    <source>
        <dbReference type="Proteomes" id="UP000515480"/>
    </source>
</evidence>
<gene>
    <name evidence="3" type="ORF">H1B31_00565</name>
</gene>
<sequence length="274" mass="31191">MNKFVKIFFNRGSSLAYAIITAVFTVVPEGAFSSFKVYADWSDVMSGMVNRLIVGAFIFFLVNILYCVYRGKRRKVSVRGHNFSVKIEYGDIFNITGGKKVIAFDECFTVKIGDRPEDVKENSVCGQYLRRSPMLNIQELIDAAKIKPTESKSAFNGKTRYGLGTLVPNGEFLLMAFTKLDENGRGYLTYEDYLGCLEKLWEQIDIYHGTDDVYITILGSKITRFDMELTQQQLLDIMISSYRLSPKKMQSQYTLHIICKKCEGFSLNNIFGAD</sequence>
<dbReference type="AlphaFoldDB" id="A0A7G7VK64"/>
<dbReference type="PROSITE" id="PS50222">
    <property type="entry name" value="EF_HAND_2"/>
    <property type="match status" value="1"/>
</dbReference>
<protein>
    <recommendedName>
        <fullName evidence="2">EF-hand domain-containing protein</fullName>
    </recommendedName>
</protein>
<keyword evidence="4" id="KW-1185">Reference proteome</keyword>
<reference evidence="3 4" key="1">
    <citation type="submission" date="2020-07" db="EMBL/GenBank/DDBJ databases">
        <title>Complete genome and description of Selenomonas timonensis sp. nov., a new bacterium isolated from a gingivitis subject.</title>
        <authorList>
            <person name="Antezack A."/>
        </authorList>
    </citation>
    <scope>NUCLEOTIDE SEQUENCE [LARGE SCALE GENOMIC DNA]</scope>
    <source>
        <strain evidence="3 4">Marseille-Q3039</strain>
    </source>
</reference>
<dbReference type="InterPro" id="IPR002048">
    <property type="entry name" value="EF_hand_dom"/>
</dbReference>
<keyword evidence="1" id="KW-1133">Transmembrane helix</keyword>
<dbReference type="InterPro" id="IPR045535">
    <property type="entry name" value="ThsA_Macro"/>
</dbReference>
<proteinExistence type="predicted"/>
<dbReference type="EMBL" id="CP060204">
    <property type="protein sequence ID" value="QNH54507.1"/>
    <property type="molecule type" value="Genomic_DNA"/>
</dbReference>
<feature type="domain" description="EF-hand" evidence="2">
    <location>
        <begin position="168"/>
        <end position="203"/>
    </location>
</feature>